<comment type="caution">
    <text evidence="2">The sequence shown here is derived from an EMBL/GenBank/DDBJ whole genome shotgun (WGS) entry which is preliminary data.</text>
</comment>
<evidence type="ECO:0000313" key="2">
    <source>
        <dbReference type="EMBL" id="OXA48603.1"/>
    </source>
</evidence>
<dbReference type="EMBL" id="LNIX01000011">
    <property type="protein sequence ID" value="OXA48603.1"/>
    <property type="molecule type" value="Genomic_DNA"/>
</dbReference>
<keyword evidence="3" id="KW-1185">Reference proteome</keyword>
<keyword evidence="1" id="KW-0812">Transmembrane</keyword>
<reference evidence="2 3" key="1">
    <citation type="submission" date="2015-12" db="EMBL/GenBank/DDBJ databases">
        <title>The genome of Folsomia candida.</title>
        <authorList>
            <person name="Faddeeva A."/>
            <person name="Derks M.F."/>
            <person name="Anvar Y."/>
            <person name="Smit S."/>
            <person name="Van Straalen N."/>
            <person name="Roelofs D."/>
        </authorList>
    </citation>
    <scope>NUCLEOTIDE SEQUENCE [LARGE SCALE GENOMIC DNA]</scope>
    <source>
        <strain evidence="2 3">VU population</strain>
        <tissue evidence="2">Whole body</tissue>
    </source>
</reference>
<feature type="transmembrane region" description="Helical" evidence="1">
    <location>
        <begin position="69"/>
        <end position="87"/>
    </location>
</feature>
<proteinExistence type="predicted"/>
<feature type="transmembrane region" description="Helical" evidence="1">
    <location>
        <begin position="271"/>
        <end position="291"/>
    </location>
</feature>
<keyword evidence="1" id="KW-1133">Transmembrane helix</keyword>
<feature type="transmembrane region" description="Helical" evidence="1">
    <location>
        <begin position="303"/>
        <end position="322"/>
    </location>
</feature>
<name>A0A226DTR4_FOLCA</name>
<accession>A0A226DTR4</accession>
<keyword evidence="1" id="KW-0472">Membrane</keyword>
<evidence type="ECO:0000313" key="3">
    <source>
        <dbReference type="Proteomes" id="UP000198287"/>
    </source>
</evidence>
<dbReference type="Proteomes" id="UP000198287">
    <property type="component" value="Unassembled WGS sequence"/>
</dbReference>
<organism evidence="2 3">
    <name type="scientific">Folsomia candida</name>
    <name type="common">Springtail</name>
    <dbReference type="NCBI Taxonomy" id="158441"/>
    <lineage>
        <taxon>Eukaryota</taxon>
        <taxon>Metazoa</taxon>
        <taxon>Ecdysozoa</taxon>
        <taxon>Arthropoda</taxon>
        <taxon>Hexapoda</taxon>
        <taxon>Collembola</taxon>
        <taxon>Entomobryomorpha</taxon>
        <taxon>Isotomoidea</taxon>
        <taxon>Isotomidae</taxon>
        <taxon>Proisotominae</taxon>
        <taxon>Folsomia</taxon>
    </lineage>
</organism>
<protein>
    <submittedName>
        <fullName evidence="2">Uncharacterized protein</fullName>
    </submittedName>
</protein>
<feature type="transmembrane region" description="Helical" evidence="1">
    <location>
        <begin position="146"/>
        <end position="168"/>
    </location>
</feature>
<feature type="transmembrane region" description="Helical" evidence="1">
    <location>
        <begin position="180"/>
        <end position="205"/>
    </location>
</feature>
<sequence>MVSLLPILPQRMHGLQLVNSFHKISNMPPEDISLVKRNLKFCSYYRCLPVKWDSKLEKIVVLGTKSQKLVILSVFANFFVALSRIFATFTNSSSVMARSEAAIGAVIYTTGFLLRFDLPVDEVAVELLNFLIRLGNNEFVQLGIRLLYRMGDVTFLLISATIGILSFLRPCQPILLTSFLCTKASTLIGQGHVAIHILHLLLATIDLISFQEVCIGGIYYLITLLLQIISFAWMSCQAFVKSRTEFIEAMITYKELKVYEKVLNSCIKSRIFLVTALLIPAMQILMCFTAIQMFRSEQISKGVAVFFLWTYFVTLLFTILMFSGAAQINNLSTNWIVKCRQRCRTKVEWRTQKS</sequence>
<dbReference type="AlphaFoldDB" id="A0A226DTR4"/>
<evidence type="ECO:0000256" key="1">
    <source>
        <dbReference type="SAM" id="Phobius"/>
    </source>
</evidence>
<gene>
    <name evidence="2" type="ORF">Fcan01_16593</name>
</gene>
<feature type="transmembrane region" description="Helical" evidence="1">
    <location>
        <begin position="217"/>
        <end position="240"/>
    </location>
</feature>